<feature type="transmembrane region" description="Helical" evidence="2">
    <location>
        <begin position="80"/>
        <end position="102"/>
    </location>
</feature>
<sequence length="379" mass="41010">MTAAPVSSRLPSLTGLRWLAAFGVFIGHAYPTAAFIPLAMASVSFFFVLSGFVLTWSARQDDTRTAFWRRRFFKVFPNHVVTWASMLVVIAVTGVATAPGFADDDTSQGLPALTNLLLVHTWLPVRELIFSANPVSWSLAAELAFYLLFPLLFPVVARVRAALLPALLVGVIALIWLVPLVSMTLTGPPVAEGQLDEPMLRFWFVYYFPLSRLPEFLLGVVLARLVRGGFTPSVGVLPGVALTAAALAATPLLPMPFSVAALTALPLALVVVGAASADVRSVRTVWGTRPMVFLGEVSFALYLSHYQIILLFDLYLGERVREAIGATATVLLLTAVCTLVAWAMFAWVEKPVMRRFGSRPRPGSARPPGVREASRTGGS</sequence>
<evidence type="ECO:0000256" key="1">
    <source>
        <dbReference type="SAM" id="MobiDB-lite"/>
    </source>
</evidence>
<dbReference type="InterPro" id="IPR002656">
    <property type="entry name" value="Acyl_transf_3_dom"/>
</dbReference>
<dbReference type="RefSeq" id="WP_050494847.1">
    <property type="nucleotide sequence ID" value="NZ_CP020570.1"/>
</dbReference>
<dbReference type="KEGG" id="svu:B1H20_22590"/>
<keyword evidence="2" id="KW-0812">Transmembrane</keyword>
<protein>
    <submittedName>
        <fullName evidence="4">Acyltransferase</fullName>
    </submittedName>
</protein>
<reference evidence="4 5" key="1">
    <citation type="submission" date="2017-03" db="EMBL/GenBank/DDBJ databases">
        <title>Complete Genome Sequence of a natural compounds producer, Streptomyces violaceus S21.</title>
        <authorList>
            <person name="Zhong C."/>
            <person name="Zhao Z."/>
            <person name="Fu J."/>
            <person name="Zong G."/>
            <person name="Qin R."/>
            <person name="Cao G."/>
        </authorList>
    </citation>
    <scope>NUCLEOTIDE SEQUENCE [LARGE SCALE GENOMIC DNA]</scope>
    <source>
        <strain evidence="4 5">S21</strain>
    </source>
</reference>
<feature type="transmembrane region" description="Helical" evidence="2">
    <location>
        <begin position="163"/>
        <end position="182"/>
    </location>
</feature>
<dbReference type="OrthoDB" id="9796461at2"/>
<dbReference type="Pfam" id="PF01757">
    <property type="entry name" value="Acyl_transf_3"/>
    <property type="match status" value="1"/>
</dbReference>
<dbReference type="GO" id="GO:0016020">
    <property type="term" value="C:membrane"/>
    <property type="evidence" value="ECO:0007669"/>
    <property type="project" value="TreeGrafter"/>
</dbReference>
<feature type="transmembrane region" description="Helical" evidence="2">
    <location>
        <begin position="259"/>
        <end position="279"/>
    </location>
</feature>
<keyword evidence="4" id="KW-0012">Acyltransferase</keyword>
<accession>A0A1V0UFG5</accession>
<organism evidence="4 5">
    <name type="scientific">Streptomyces violaceoruber</name>
    <dbReference type="NCBI Taxonomy" id="1935"/>
    <lineage>
        <taxon>Bacteria</taxon>
        <taxon>Bacillati</taxon>
        <taxon>Actinomycetota</taxon>
        <taxon>Actinomycetes</taxon>
        <taxon>Kitasatosporales</taxon>
        <taxon>Streptomycetaceae</taxon>
        <taxon>Streptomyces</taxon>
        <taxon>Streptomyces violaceoruber group</taxon>
    </lineage>
</organism>
<gene>
    <name evidence="4" type="ORF">B1H20_22590</name>
</gene>
<dbReference type="GO" id="GO:0016747">
    <property type="term" value="F:acyltransferase activity, transferring groups other than amino-acyl groups"/>
    <property type="evidence" value="ECO:0007669"/>
    <property type="project" value="InterPro"/>
</dbReference>
<evidence type="ECO:0000256" key="2">
    <source>
        <dbReference type="SAM" id="Phobius"/>
    </source>
</evidence>
<feature type="transmembrane region" description="Helical" evidence="2">
    <location>
        <begin position="324"/>
        <end position="348"/>
    </location>
</feature>
<name>A0A1V0UFG5_STRVN</name>
<evidence type="ECO:0000259" key="3">
    <source>
        <dbReference type="Pfam" id="PF01757"/>
    </source>
</evidence>
<feature type="transmembrane region" description="Helical" evidence="2">
    <location>
        <begin position="202"/>
        <end position="222"/>
    </location>
</feature>
<feature type="region of interest" description="Disordered" evidence="1">
    <location>
        <begin position="358"/>
        <end position="379"/>
    </location>
</feature>
<evidence type="ECO:0000313" key="5">
    <source>
        <dbReference type="Proteomes" id="UP000192445"/>
    </source>
</evidence>
<dbReference type="STRING" id="1935.B1H20_22590"/>
<keyword evidence="4" id="KW-0808">Transferase</keyword>
<evidence type="ECO:0000313" key="4">
    <source>
        <dbReference type="EMBL" id="ARF63857.1"/>
    </source>
</evidence>
<feature type="compositionally biased region" description="Low complexity" evidence="1">
    <location>
        <begin position="359"/>
        <end position="371"/>
    </location>
</feature>
<proteinExistence type="predicted"/>
<keyword evidence="2" id="KW-0472">Membrane</keyword>
<dbReference type="GO" id="GO:0000271">
    <property type="term" value="P:polysaccharide biosynthetic process"/>
    <property type="evidence" value="ECO:0007669"/>
    <property type="project" value="TreeGrafter"/>
</dbReference>
<dbReference type="PANTHER" id="PTHR23028:SF131">
    <property type="entry name" value="BLR2367 PROTEIN"/>
    <property type="match status" value="1"/>
</dbReference>
<dbReference type="Proteomes" id="UP000192445">
    <property type="component" value="Chromosome"/>
</dbReference>
<feature type="transmembrane region" description="Helical" evidence="2">
    <location>
        <begin position="234"/>
        <end position="253"/>
    </location>
</feature>
<feature type="transmembrane region" description="Helical" evidence="2">
    <location>
        <begin position="12"/>
        <end position="30"/>
    </location>
</feature>
<feature type="transmembrane region" description="Helical" evidence="2">
    <location>
        <begin position="36"/>
        <end position="59"/>
    </location>
</feature>
<dbReference type="InterPro" id="IPR050879">
    <property type="entry name" value="Acyltransferase_3"/>
</dbReference>
<feature type="transmembrane region" description="Helical" evidence="2">
    <location>
        <begin position="291"/>
        <end position="312"/>
    </location>
</feature>
<dbReference type="AlphaFoldDB" id="A0A1V0UFG5"/>
<feature type="domain" description="Acyltransferase 3" evidence="3">
    <location>
        <begin position="12"/>
        <end position="344"/>
    </location>
</feature>
<dbReference type="PANTHER" id="PTHR23028">
    <property type="entry name" value="ACETYLTRANSFERASE"/>
    <property type="match status" value="1"/>
</dbReference>
<feature type="transmembrane region" description="Helical" evidence="2">
    <location>
        <begin position="135"/>
        <end position="156"/>
    </location>
</feature>
<keyword evidence="2" id="KW-1133">Transmembrane helix</keyword>
<dbReference type="EMBL" id="CP020570">
    <property type="protein sequence ID" value="ARF63857.1"/>
    <property type="molecule type" value="Genomic_DNA"/>
</dbReference>